<dbReference type="Proteomes" id="UP000007102">
    <property type="component" value="Chromosome"/>
</dbReference>
<accession>F0S0Y7</accession>
<protein>
    <recommendedName>
        <fullName evidence="3">RNA-binding protein KhpA</fullName>
    </recommendedName>
    <alternativeName>
        <fullName evidence="3">KH-domain protein A</fullName>
    </alternativeName>
</protein>
<dbReference type="CDD" id="cd22533">
    <property type="entry name" value="KH-II_YlqC-like"/>
    <property type="match status" value="1"/>
</dbReference>
<dbReference type="InterPro" id="IPR015946">
    <property type="entry name" value="KH_dom-like_a/b"/>
</dbReference>
<dbReference type="PANTHER" id="PTHR34654">
    <property type="entry name" value="UPF0109 PROTEIN SCO5592"/>
    <property type="match status" value="1"/>
</dbReference>
<evidence type="ECO:0000313" key="5">
    <source>
        <dbReference type="EMBL" id="ADY72791.1"/>
    </source>
</evidence>
<dbReference type="InterPro" id="IPR055247">
    <property type="entry name" value="InsJ-like_HTH"/>
</dbReference>
<dbReference type="Pfam" id="PF13083">
    <property type="entry name" value="KH_KhpA-B"/>
    <property type="match status" value="1"/>
</dbReference>
<dbReference type="STRING" id="868864.Dester_0133"/>
<keyword evidence="6" id="KW-1185">Reference proteome</keyword>
<dbReference type="SUPFAM" id="SSF46689">
    <property type="entry name" value="Homeodomain-like"/>
    <property type="match status" value="1"/>
</dbReference>
<dbReference type="SUPFAM" id="SSF53098">
    <property type="entry name" value="Ribonuclease H-like"/>
    <property type="match status" value="1"/>
</dbReference>
<reference evidence="6" key="2">
    <citation type="submission" date="2011-02" db="EMBL/GenBank/DDBJ databases">
        <title>The complete genome of Desulfurobacterium thermolithotrophum DSM 11699.</title>
        <authorList>
            <consortium name="US DOE Joint Genome Institute (JGI-PGF)"/>
            <person name="Lucas S."/>
            <person name="Copeland A."/>
            <person name="Lapidus A."/>
            <person name="Bruce D."/>
            <person name="Goodwin L."/>
            <person name="Pitluck S."/>
            <person name="Kyrpides N."/>
            <person name="Mavromatis K."/>
            <person name="Pagani I."/>
            <person name="Ivanova N."/>
            <person name="Mikhailova N."/>
            <person name="Daligault H."/>
            <person name="Detter J.C."/>
            <person name="Tapia R."/>
            <person name="Han C."/>
            <person name="Land M."/>
            <person name="Hauser L."/>
            <person name="Markowitz V."/>
            <person name="Cheng J.-F."/>
            <person name="Hugenholtz P."/>
            <person name="Woyke T."/>
            <person name="Wu D."/>
            <person name="Spring S."/>
            <person name="Brambilla E."/>
            <person name="Klenk H.-P."/>
            <person name="Eisen J.A."/>
        </authorList>
    </citation>
    <scope>NUCLEOTIDE SEQUENCE [LARGE SCALE GENOMIC DNA]</scope>
    <source>
        <strain evidence="6">DSM 11699 / BSA</strain>
    </source>
</reference>
<name>F0S0Y7_DESTD</name>
<evidence type="ECO:0000256" key="2">
    <source>
        <dbReference type="ARBA" id="ARBA00022884"/>
    </source>
</evidence>
<dbReference type="Gene3D" id="1.10.10.10">
    <property type="entry name" value="Winged helix-like DNA-binding domain superfamily/Winged helix DNA-binding domain"/>
    <property type="match status" value="1"/>
</dbReference>
<dbReference type="Gene3D" id="3.30.420.10">
    <property type="entry name" value="Ribonuclease H-like superfamily/Ribonuclease H"/>
    <property type="match status" value="1"/>
</dbReference>
<evidence type="ECO:0000259" key="4">
    <source>
        <dbReference type="PROSITE" id="PS50994"/>
    </source>
</evidence>
<dbReference type="InterPro" id="IPR036388">
    <property type="entry name" value="WH-like_DNA-bd_sf"/>
</dbReference>
<dbReference type="eggNOG" id="COG2801">
    <property type="taxonomic scope" value="Bacteria"/>
</dbReference>
<dbReference type="EMBL" id="CP002543">
    <property type="protein sequence ID" value="ADY72791.1"/>
    <property type="molecule type" value="Genomic_DNA"/>
</dbReference>
<dbReference type="AlphaFoldDB" id="F0S0Y7"/>
<dbReference type="eggNOG" id="COG1837">
    <property type="taxonomic scope" value="Bacteria"/>
</dbReference>
<dbReference type="HOGENOM" id="CLU_2000257_0_0_0"/>
<dbReference type="GO" id="GO:0015074">
    <property type="term" value="P:DNA integration"/>
    <property type="evidence" value="ECO:0007669"/>
    <property type="project" value="InterPro"/>
</dbReference>
<gene>
    <name evidence="3" type="primary">khpA</name>
    <name evidence="5" type="ordered locus">Dester_0133</name>
</gene>
<proteinExistence type="inferred from homology"/>
<dbReference type="PROSITE" id="PS50084">
    <property type="entry name" value="KH_TYPE_1"/>
    <property type="match status" value="1"/>
</dbReference>
<reference evidence="5 6" key="1">
    <citation type="journal article" date="2011" name="Stand. Genomic Sci.">
        <title>Complete genome sequence of the thermophilic sulfur-reducer Desulfurobacterium thermolithotrophum type strain (BSA(T)) from a deep-sea hydrothermal vent.</title>
        <authorList>
            <person name="Goker M."/>
            <person name="Daligault H."/>
            <person name="Mwirichia R."/>
            <person name="Lapidus A."/>
            <person name="Lucas S."/>
            <person name="Deshpande S."/>
            <person name="Pagani I."/>
            <person name="Tapia R."/>
            <person name="Cheng J.F."/>
            <person name="Goodwin L."/>
            <person name="Pitluck S."/>
            <person name="Liolios K."/>
            <person name="Ivanova N."/>
            <person name="Mavromatis K."/>
            <person name="Mikhailova N."/>
            <person name="Pati A."/>
            <person name="Chen A."/>
            <person name="Palaniappan K."/>
            <person name="Han C."/>
            <person name="Land M."/>
            <person name="Hauser L."/>
            <person name="Pan C."/>
            <person name="Brambilla E.M."/>
            <person name="Rohde M."/>
            <person name="Spring S."/>
            <person name="Sikorski J."/>
            <person name="Wirth R."/>
            <person name="Detter J.C."/>
            <person name="Woyke T."/>
            <person name="Bristow J."/>
            <person name="Eisen J.A."/>
            <person name="Markowitz V."/>
            <person name="Hugenholtz P."/>
            <person name="Kyrpides N.C."/>
            <person name="Klenk H.P."/>
        </authorList>
    </citation>
    <scope>NUCLEOTIDE SEQUENCE [LARGE SCALE GENOMIC DNA]</scope>
    <source>
        <strain evidence="6">DSM 11699 / BSA</strain>
    </source>
</reference>
<evidence type="ECO:0000256" key="3">
    <source>
        <dbReference type="HAMAP-Rule" id="MF_00088"/>
    </source>
</evidence>
<dbReference type="FunCoup" id="F0S0Y7">
    <property type="interactions" value="24"/>
</dbReference>
<comment type="similarity">
    <text evidence="3">Belongs to the KhpA RNA-binding protein family.</text>
</comment>
<dbReference type="InParanoid" id="F0S0Y7"/>
<dbReference type="InterPro" id="IPR009057">
    <property type="entry name" value="Homeodomain-like_sf"/>
</dbReference>
<organism evidence="5 6">
    <name type="scientific">Desulfurobacterium thermolithotrophum (strain DSM 11699 / BSA)</name>
    <dbReference type="NCBI Taxonomy" id="868864"/>
    <lineage>
        <taxon>Bacteria</taxon>
        <taxon>Pseudomonadati</taxon>
        <taxon>Aquificota</taxon>
        <taxon>Aquificia</taxon>
        <taxon>Desulfurobacteriales</taxon>
        <taxon>Desulfurobacteriaceae</taxon>
        <taxon>Desulfurobacterium</taxon>
    </lineage>
</organism>
<keyword evidence="1 3" id="KW-0963">Cytoplasm</keyword>
<dbReference type="HAMAP" id="MF_00088">
    <property type="entry name" value="KhpA"/>
    <property type="match status" value="1"/>
</dbReference>
<dbReference type="PROSITE" id="PS50994">
    <property type="entry name" value="INTEGRASE"/>
    <property type="match status" value="1"/>
</dbReference>
<dbReference type="GO" id="GO:0005737">
    <property type="term" value="C:cytoplasm"/>
    <property type="evidence" value="ECO:0007669"/>
    <property type="project" value="UniProtKB-SubCell"/>
</dbReference>
<dbReference type="InterPro" id="IPR012337">
    <property type="entry name" value="RNaseH-like_sf"/>
</dbReference>
<sequence>MKQLKRFKGTSLHISSTNTAFKETLKEGRRVKKKLDLTKDRNVKRRLKWIEYYHKTGNARKTCRYFGISPTTFYKWKKRYDKYGIEGLQDRNKRPHKVRQPQTEPEIEHIIVTIREKFPTWSKEKDSSLHGKIPKCKNIILYSLQGLKRHGLIERTEKLKSTYKRKKQKGKKNRTRKGLRADKPGTILMDVKYLYWCGKTFYQFTAIDKFTRIAFAKVYSTKSSRSGRRFFEELEKFLPFKIEKVQTDNGSEFLGELDEYLKRKGIEHYFSYPKSPKTNAHVERFIQTTESELWMIEGTEPTVDEMNKKLFEYLKIYNFLRPHHSLNYKTPAEKFEDYIRSHQGVHHVLNSNKLVDNPDAVYVVETEGERTIIIELKVDPKDLGKVIGRQGRTAKALRTLLSAAATKIGKRAVLEIIE</sequence>
<comment type="function">
    <text evidence="3">A probable RNA-binding protein.</text>
</comment>
<dbReference type="SUPFAM" id="SSF54814">
    <property type="entry name" value="Prokaryotic type KH domain (KH-domain type II)"/>
    <property type="match status" value="1"/>
</dbReference>
<dbReference type="GO" id="GO:0003723">
    <property type="term" value="F:RNA binding"/>
    <property type="evidence" value="ECO:0007669"/>
    <property type="project" value="UniProtKB-UniRule"/>
</dbReference>
<dbReference type="InterPro" id="IPR001584">
    <property type="entry name" value="Integrase_cat-core"/>
</dbReference>
<dbReference type="InterPro" id="IPR009019">
    <property type="entry name" value="KH_sf_prok-type"/>
</dbReference>
<dbReference type="Pfam" id="PF13518">
    <property type="entry name" value="HTH_28"/>
    <property type="match status" value="1"/>
</dbReference>
<evidence type="ECO:0000256" key="1">
    <source>
        <dbReference type="ARBA" id="ARBA00022490"/>
    </source>
</evidence>
<dbReference type="Pfam" id="PF13683">
    <property type="entry name" value="rve_3"/>
    <property type="match status" value="1"/>
</dbReference>
<feature type="domain" description="Integrase catalytic" evidence="4">
    <location>
        <begin position="180"/>
        <end position="339"/>
    </location>
</feature>
<dbReference type="KEGG" id="dte:Dester_0133"/>
<evidence type="ECO:0000313" key="6">
    <source>
        <dbReference type="Proteomes" id="UP000007102"/>
    </source>
</evidence>
<dbReference type="InterPro" id="IPR036397">
    <property type="entry name" value="RNaseH_sf"/>
</dbReference>
<keyword evidence="2 3" id="KW-0694">RNA-binding</keyword>
<dbReference type="PANTHER" id="PTHR34654:SF1">
    <property type="entry name" value="RNA-BINDING PROTEIN KHPA"/>
    <property type="match status" value="1"/>
</dbReference>
<comment type="subcellular location">
    <subcellularLocation>
        <location evidence="3">Cytoplasm</location>
    </subcellularLocation>
</comment>
<dbReference type="InterPro" id="IPR020627">
    <property type="entry name" value="KhpA"/>
</dbReference>
<dbReference type="Gene3D" id="3.30.300.20">
    <property type="match status" value="1"/>
</dbReference>